<sequence length="145" mass="16199">MTHFSPIFLAIFSAFFAFFFCFSFVRLGLGIFNWPVGQVPDYPPPLGMAMNERDFYRTTRNFLHLGAHHPCLAPVFGPGRVPVFRAPGIGRSVGKFRGQLHTELIRTAASSSPFGAGRPLHRCWALWPINSREKANAIPPLSVLK</sequence>
<dbReference type="AlphaFoldDB" id="A0ABD2IMA7"/>
<keyword evidence="1" id="KW-0812">Transmembrane</keyword>
<name>A0ABD2IMA7_9BILA</name>
<evidence type="ECO:0000313" key="3">
    <source>
        <dbReference type="Proteomes" id="UP001620626"/>
    </source>
</evidence>
<dbReference type="Proteomes" id="UP001620626">
    <property type="component" value="Unassembled WGS sequence"/>
</dbReference>
<dbReference type="EMBL" id="JBICBT010001138">
    <property type="protein sequence ID" value="KAL3081214.1"/>
    <property type="molecule type" value="Genomic_DNA"/>
</dbReference>
<feature type="transmembrane region" description="Helical" evidence="1">
    <location>
        <begin position="6"/>
        <end position="25"/>
    </location>
</feature>
<keyword evidence="1" id="KW-0472">Membrane</keyword>
<keyword evidence="3" id="KW-1185">Reference proteome</keyword>
<proteinExistence type="predicted"/>
<organism evidence="2 3">
    <name type="scientific">Heterodera trifolii</name>
    <dbReference type="NCBI Taxonomy" id="157864"/>
    <lineage>
        <taxon>Eukaryota</taxon>
        <taxon>Metazoa</taxon>
        <taxon>Ecdysozoa</taxon>
        <taxon>Nematoda</taxon>
        <taxon>Chromadorea</taxon>
        <taxon>Rhabditida</taxon>
        <taxon>Tylenchina</taxon>
        <taxon>Tylenchomorpha</taxon>
        <taxon>Tylenchoidea</taxon>
        <taxon>Heteroderidae</taxon>
        <taxon>Heteroderinae</taxon>
        <taxon>Heterodera</taxon>
    </lineage>
</organism>
<reference evidence="2 3" key="1">
    <citation type="submission" date="2024-10" db="EMBL/GenBank/DDBJ databases">
        <authorList>
            <person name="Kim D."/>
        </authorList>
    </citation>
    <scope>NUCLEOTIDE SEQUENCE [LARGE SCALE GENOMIC DNA]</scope>
    <source>
        <strain evidence="2">BH-2024</strain>
    </source>
</reference>
<evidence type="ECO:0008006" key="4">
    <source>
        <dbReference type="Google" id="ProtNLM"/>
    </source>
</evidence>
<accession>A0ABD2IMA7</accession>
<evidence type="ECO:0000313" key="2">
    <source>
        <dbReference type="EMBL" id="KAL3081214.1"/>
    </source>
</evidence>
<evidence type="ECO:0000256" key="1">
    <source>
        <dbReference type="SAM" id="Phobius"/>
    </source>
</evidence>
<comment type="caution">
    <text evidence="2">The sequence shown here is derived from an EMBL/GenBank/DDBJ whole genome shotgun (WGS) entry which is preliminary data.</text>
</comment>
<keyword evidence="1" id="KW-1133">Transmembrane helix</keyword>
<protein>
    <recommendedName>
        <fullName evidence="4">Secreted protein</fullName>
    </recommendedName>
</protein>
<gene>
    <name evidence="2" type="ORF">niasHT_039489</name>
</gene>